<dbReference type="Proteomes" id="UP000194946">
    <property type="component" value="Unassembled WGS sequence"/>
</dbReference>
<dbReference type="EMBL" id="JOPB01000005">
    <property type="protein sequence ID" value="OUI78803.1"/>
    <property type="molecule type" value="Genomic_DNA"/>
</dbReference>
<keyword evidence="2" id="KW-1185">Reference proteome</keyword>
<accession>A0A251ZVY5</accession>
<protein>
    <submittedName>
        <fullName evidence="1">Uncharacterized protein</fullName>
    </submittedName>
</protein>
<gene>
    <name evidence="1" type="ORF">HK18_07960</name>
</gene>
<reference evidence="2" key="1">
    <citation type="submission" date="2014-06" db="EMBL/GenBank/DDBJ databases">
        <authorList>
            <person name="Winans N.J."/>
            <person name="Newell P.D."/>
            <person name="Douglas A.E."/>
        </authorList>
    </citation>
    <scope>NUCLEOTIDE SEQUENCE [LARGE SCALE GENOMIC DNA]</scope>
    <source>
        <strain evidence="2">DmL_052</strain>
    </source>
</reference>
<sequence length="109" mass="10421">MGQVSDALRDNGVPTFGEGGFGRLGLESAGNALISAITGGDAGSAAAVTAAGGLVSAQTRLLAEQIGKQVSDDPQMQVLIANAISNAFASGGGALTDVAMGGDGLNGSS</sequence>
<comment type="caution">
    <text evidence="1">The sequence shown here is derived from an EMBL/GenBank/DDBJ whole genome shotgun (WGS) entry which is preliminary data.</text>
</comment>
<evidence type="ECO:0000313" key="2">
    <source>
        <dbReference type="Proteomes" id="UP000194946"/>
    </source>
</evidence>
<feature type="non-terminal residue" evidence="1">
    <location>
        <position position="109"/>
    </location>
</feature>
<dbReference type="AlphaFoldDB" id="A0A251ZVY5"/>
<organism evidence="1 2">
    <name type="scientific">Commensalibacter intestini</name>
    <dbReference type="NCBI Taxonomy" id="479936"/>
    <lineage>
        <taxon>Bacteria</taxon>
        <taxon>Pseudomonadati</taxon>
        <taxon>Pseudomonadota</taxon>
        <taxon>Alphaproteobacteria</taxon>
        <taxon>Acetobacterales</taxon>
        <taxon>Acetobacteraceae</taxon>
    </lineage>
</organism>
<evidence type="ECO:0000313" key="1">
    <source>
        <dbReference type="EMBL" id="OUI78803.1"/>
    </source>
</evidence>
<proteinExistence type="predicted"/>
<dbReference type="RefSeq" id="WP_144289612.1">
    <property type="nucleotide sequence ID" value="NZ_JOPB01000005.1"/>
</dbReference>
<name>A0A251ZVY5_9PROT</name>